<dbReference type="PANTHER" id="PTHR34861:SF10">
    <property type="entry name" value="CYCLASE"/>
    <property type="match status" value="1"/>
</dbReference>
<evidence type="ECO:0000313" key="1">
    <source>
        <dbReference type="EMBL" id="ADJ48843.1"/>
    </source>
</evidence>
<dbReference type="PANTHER" id="PTHR34861">
    <property type="match status" value="1"/>
</dbReference>
<dbReference type="eggNOG" id="COG1878">
    <property type="taxonomic scope" value="Bacteria"/>
</dbReference>
<protein>
    <recommendedName>
        <fullName evidence="3">Cyclase</fullName>
    </recommendedName>
</protein>
<proteinExistence type="predicted"/>
<dbReference type="Proteomes" id="UP000000328">
    <property type="component" value="Chromosome"/>
</dbReference>
<accession>A0A0H3DFI2</accession>
<dbReference type="GeneID" id="92874776"/>
<dbReference type="OrthoDB" id="7067800at2"/>
<evidence type="ECO:0000313" key="2">
    <source>
        <dbReference type="Proteomes" id="UP000000328"/>
    </source>
</evidence>
<dbReference type="GO" id="GO:0004061">
    <property type="term" value="F:arylformamidase activity"/>
    <property type="evidence" value="ECO:0007669"/>
    <property type="project" value="InterPro"/>
</dbReference>
<sequence>MTQRWKQRPPGSTWGDYGEDDELGRINLLTREKVLEGVREVEHGITFSLSLPLDYPGGTALNQRRYPPILRPTEDLEHKQDVFYNVVAREQIAPNLTDVWSDDVVTLWLQYSTQWDALAHQGEEFDADADGVAEPVFYNGFRAGSDIVGPAEDAKGDGSGSIGFAKHLGLEKMAEHGVQGRGVLIDLAHHVGTDWQPVGFRKLQEIMAADDITVEPGDMLLLRTAFATQILAWGKNPDPVAIHATAPYLDAHDDDLLQWIADSQISALIADNYAVEGIGVPGADESTPHTLLPIHNLCLFKLGVPLGELWYLDDLAAWLREHNRSRFLLTAPPLNLPGTQGSPLTPVATV</sequence>
<evidence type="ECO:0008006" key="3">
    <source>
        <dbReference type="Google" id="ProtNLM"/>
    </source>
</evidence>
<dbReference type="HOGENOM" id="CLU_030671_0_1_11"/>
<dbReference type="PATRIC" id="fig|749927.5.peg.7411"/>
<organism evidence="1 2">
    <name type="scientific">Amycolatopsis mediterranei (strain U-32)</name>
    <dbReference type="NCBI Taxonomy" id="749927"/>
    <lineage>
        <taxon>Bacteria</taxon>
        <taxon>Bacillati</taxon>
        <taxon>Actinomycetota</taxon>
        <taxon>Actinomycetes</taxon>
        <taxon>Pseudonocardiales</taxon>
        <taxon>Pseudonocardiaceae</taxon>
        <taxon>Amycolatopsis</taxon>
    </lineage>
</organism>
<gene>
    <name evidence="1" type="ordered locus">AMED_7126</name>
</gene>
<dbReference type="Pfam" id="PF04199">
    <property type="entry name" value="Cyclase"/>
    <property type="match status" value="1"/>
</dbReference>
<dbReference type="SUPFAM" id="SSF102198">
    <property type="entry name" value="Putative cyclase"/>
    <property type="match status" value="1"/>
</dbReference>
<dbReference type="InterPro" id="IPR007325">
    <property type="entry name" value="KFase/CYL"/>
</dbReference>
<dbReference type="EMBL" id="CP002000">
    <property type="protein sequence ID" value="ADJ48843.1"/>
    <property type="molecule type" value="Genomic_DNA"/>
</dbReference>
<dbReference type="AlphaFoldDB" id="A0A0H3DFI2"/>
<dbReference type="Gene3D" id="3.50.30.50">
    <property type="entry name" value="Putative cyclase"/>
    <property type="match status" value="1"/>
</dbReference>
<dbReference type="KEGG" id="amd:AMED_7126"/>
<dbReference type="InterPro" id="IPR037175">
    <property type="entry name" value="KFase_sf"/>
</dbReference>
<reference evidence="1 2" key="1">
    <citation type="journal article" date="2010" name="Cell Res.">
        <title>Complete genome sequence of the rifamycin SV-producing Amycolatopsis mediterranei U32 revealed its genetic characteristics in phylogeny and metabolism.</title>
        <authorList>
            <person name="Zhao W."/>
            <person name="Zhong Y."/>
            <person name="Yuan H."/>
            <person name="Wang J."/>
            <person name="Zheng H."/>
            <person name="Wang Y."/>
            <person name="Cen X."/>
            <person name="Xu F."/>
            <person name="Bai J."/>
            <person name="Han X."/>
            <person name="Lu G."/>
            <person name="Zhu Y."/>
            <person name="Shao Z."/>
            <person name="Yan H."/>
            <person name="Li C."/>
            <person name="Peng N."/>
            <person name="Zhang Z."/>
            <person name="Zhang Y."/>
            <person name="Lin W."/>
            <person name="Fan Y."/>
            <person name="Qin Z."/>
            <person name="Hu Y."/>
            <person name="Zhu B."/>
            <person name="Wang S."/>
            <person name="Ding X."/>
            <person name="Zhao G.P."/>
        </authorList>
    </citation>
    <scope>NUCLEOTIDE SEQUENCE [LARGE SCALE GENOMIC DNA]</scope>
    <source>
        <strain evidence="2">U-32</strain>
    </source>
</reference>
<dbReference type="RefSeq" id="WP_013228888.1">
    <property type="nucleotide sequence ID" value="NC_014318.1"/>
</dbReference>
<dbReference type="GO" id="GO:0019441">
    <property type="term" value="P:L-tryptophan catabolic process to kynurenine"/>
    <property type="evidence" value="ECO:0007669"/>
    <property type="project" value="InterPro"/>
</dbReference>
<name>A0A0H3DFI2_AMYMU</name>